<evidence type="ECO:0000313" key="2">
    <source>
        <dbReference type="EMBL" id="TQF17329.1"/>
    </source>
</evidence>
<comment type="caution">
    <text evidence="2">The sequence shown here is derived from an EMBL/GenBank/DDBJ whole genome shotgun (WGS) entry which is preliminary data.</text>
</comment>
<protein>
    <submittedName>
        <fullName evidence="2">Cell wall protein</fullName>
    </submittedName>
</protein>
<feature type="region of interest" description="Disordered" evidence="1">
    <location>
        <begin position="58"/>
        <end position="122"/>
    </location>
</feature>
<name>A0A540X829_9BACT</name>
<reference evidence="2 3" key="1">
    <citation type="submission" date="2019-06" db="EMBL/GenBank/DDBJ databases">
        <authorList>
            <person name="Livingstone P."/>
            <person name="Whitworth D."/>
        </authorList>
    </citation>
    <scope>NUCLEOTIDE SEQUENCE [LARGE SCALE GENOMIC DNA]</scope>
    <source>
        <strain evidence="2 3">AM401</strain>
    </source>
</reference>
<gene>
    <name evidence="2" type="ORF">FJV41_03875</name>
</gene>
<proteinExistence type="predicted"/>
<dbReference type="OrthoDB" id="5382969at2"/>
<dbReference type="EMBL" id="VIFM01000009">
    <property type="protein sequence ID" value="TQF17329.1"/>
    <property type="molecule type" value="Genomic_DNA"/>
</dbReference>
<dbReference type="AlphaFoldDB" id="A0A540X829"/>
<evidence type="ECO:0000313" key="3">
    <source>
        <dbReference type="Proteomes" id="UP000315369"/>
    </source>
</evidence>
<keyword evidence="3" id="KW-1185">Reference proteome</keyword>
<sequence>MQAVVEQPVACAVIGCRQPVRTLGYCSAHYQKRRQMVATGRLHAAWIEHAAPHSIPDVILSRRRRSDSSAATPASTATPAPSGPRVWVRKKGQTQSVGPQGEEGPSAPSILPTLRPAEGADAADTVKRWAAEFLATKRRS</sequence>
<evidence type="ECO:0000256" key="1">
    <source>
        <dbReference type="SAM" id="MobiDB-lite"/>
    </source>
</evidence>
<dbReference type="Proteomes" id="UP000315369">
    <property type="component" value="Unassembled WGS sequence"/>
</dbReference>
<accession>A0A540X829</accession>
<feature type="compositionally biased region" description="Low complexity" evidence="1">
    <location>
        <begin position="68"/>
        <end position="85"/>
    </location>
</feature>
<organism evidence="2 3">
    <name type="scientific">Myxococcus llanfairpwllgwyngyllgogerychwyrndrobwllllantysiliogogogochensis</name>
    <dbReference type="NCBI Taxonomy" id="2590453"/>
    <lineage>
        <taxon>Bacteria</taxon>
        <taxon>Pseudomonadati</taxon>
        <taxon>Myxococcota</taxon>
        <taxon>Myxococcia</taxon>
        <taxon>Myxococcales</taxon>
        <taxon>Cystobacterineae</taxon>
        <taxon>Myxococcaceae</taxon>
        <taxon>Myxococcus</taxon>
    </lineage>
</organism>